<dbReference type="InterPro" id="IPR004381">
    <property type="entry name" value="Glycerate_kinase"/>
</dbReference>
<sequence>MFSADHAAQAAHGPPLCRARVVIAADKYKGSLSSGEVAEALTEGLAAELPGAHVDAVPVADGGDGSLAVALACGASPIAVTVANVDGVTRQTHIGVEGSRAIIEAALVCGLGAGTPDGAAALRATSRGVGEAILAALDAGATQIVLATGGTATSDGGAGMLSALGLRLLDEAGRPVTPGGAGLDQLATIDARGLDDRLRGIDLILASDVDNPLLGPLGAASVYGPQKGAGPAEVAALERGIARWVALATNSGLSPAGPASAPGAGAGGGLGFAALLLGAQWVSGADYFLDLAGFDKKLRGADLVITGEGRLDEQSLRGKAPSIVARRAQSARVPVRAVAGSCLLTPAQWRAAGLVAVDTLTSLDPRCEHDAELSRKLLREVGRRIGLELAAGEAVGALNGNNPSTLASN</sequence>
<dbReference type="EMBL" id="JBHTKH010000012">
    <property type="protein sequence ID" value="MFD1055875.1"/>
    <property type="molecule type" value="Genomic_DNA"/>
</dbReference>
<dbReference type="Gene3D" id="3.90.1510.10">
    <property type="entry name" value="Glycerate kinase, domain 2"/>
    <property type="match status" value="1"/>
</dbReference>
<dbReference type="InterPro" id="IPR036129">
    <property type="entry name" value="Glycerate_kinase_sf"/>
</dbReference>
<dbReference type="Gene3D" id="3.40.50.10350">
    <property type="entry name" value="Glycerate kinase, domain 1"/>
    <property type="match status" value="1"/>
</dbReference>
<keyword evidence="3 4" id="KW-0418">Kinase</keyword>
<dbReference type="PIRSF" id="PIRSF006078">
    <property type="entry name" value="GlxK"/>
    <property type="match status" value="1"/>
</dbReference>
<evidence type="ECO:0000256" key="3">
    <source>
        <dbReference type="ARBA" id="ARBA00022777"/>
    </source>
</evidence>
<accession>A0ABW3MZ62</accession>
<protein>
    <submittedName>
        <fullName evidence="5">Glycerate kinase</fullName>
    </submittedName>
</protein>
<comment type="similarity">
    <text evidence="1 4">Belongs to the glycerate kinase type-1 family.</text>
</comment>
<dbReference type="SUPFAM" id="SSF110738">
    <property type="entry name" value="Glycerate kinase I"/>
    <property type="match status" value="1"/>
</dbReference>
<comment type="caution">
    <text evidence="5">The sequence shown here is derived from an EMBL/GenBank/DDBJ whole genome shotgun (WGS) entry which is preliminary data.</text>
</comment>
<name>A0ABW3MZ62_9MICO</name>
<dbReference type="PANTHER" id="PTHR21599">
    <property type="entry name" value="GLYCERATE KINASE"/>
    <property type="match status" value="1"/>
</dbReference>
<dbReference type="Pfam" id="PF02595">
    <property type="entry name" value="Gly_kinase"/>
    <property type="match status" value="1"/>
</dbReference>
<dbReference type="GO" id="GO:0016301">
    <property type="term" value="F:kinase activity"/>
    <property type="evidence" value="ECO:0007669"/>
    <property type="project" value="UniProtKB-KW"/>
</dbReference>
<dbReference type="Proteomes" id="UP001597046">
    <property type="component" value="Unassembled WGS sequence"/>
</dbReference>
<proteinExistence type="inferred from homology"/>
<evidence type="ECO:0000256" key="2">
    <source>
        <dbReference type="ARBA" id="ARBA00022679"/>
    </source>
</evidence>
<gene>
    <name evidence="5" type="ORF">ACFQ2V_16295</name>
</gene>
<keyword evidence="6" id="KW-1185">Reference proteome</keyword>
<evidence type="ECO:0000313" key="6">
    <source>
        <dbReference type="Proteomes" id="UP001597046"/>
    </source>
</evidence>
<reference evidence="6" key="1">
    <citation type="journal article" date="2019" name="Int. J. Syst. Evol. Microbiol.">
        <title>The Global Catalogue of Microorganisms (GCM) 10K type strain sequencing project: providing services to taxonomists for standard genome sequencing and annotation.</title>
        <authorList>
            <consortium name="The Broad Institute Genomics Platform"/>
            <consortium name="The Broad Institute Genome Sequencing Center for Infectious Disease"/>
            <person name="Wu L."/>
            <person name="Ma J."/>
        </authorList>
    </citation>
    <scope>NUCLEOTIDE SEQUENCE [LARGE SCALE GENOMIC DNA]</scope>
    <source>
        <strain evidence="6">CCUG 57508</strain>
    </source>
</reference>
<dbReference type="RefSeq" id="WP_386053907.1">
    <property type="nucleotide sequence ID" value="NZ_JBHTKH010000012.1"/>
</dbReference>
<dbReference type="InterPro" id="IPR018197">
    <property type="entry name" value="Glycerate_kinase_RE-like"/>
</dbReference>
<organism evidence="5 6">
    <name type="scientific">Terrabacter terrigena</name>
    <dbReference type="NCBI Taxonomy" id="574718"/>
    <lineage>
        <taxon>Bacteria</taxon>
        <taxon>Bacillati</taxon>
        <taxon>Actinomycetota</taxon>
        <taxon>Actinomycetes</taxon>
        <taxon>Micrococcales</taxon>
        <taxon>Intrasporangiaceae</taxon>
        <taxon>Terrabacter</taxon>
    </lineage>
</organism>
<evidence type="ECO:0000313" key="5">
    <source>
        <dbReference type="EMBL" id="MFD1055875.1"/>
    </source>
</evidence>
<evidence type="ECO:0000256" key="4">
    <source>
        <dbReference type="PIRNR" id="PIRNR006078"/>
    </source>
</evidence>
<evidence type="ECO:0000256" key="1">
    <source>
        <dbReference type="ARBA" id="ARBA00006284"/>
    </source>
</evidence>
<dbReference type="PANTHER" id="PTHR21599:SF0">
    <property type="entry name" value="GLYCERATE KINASE"/>
    <property type="match status" value="1"/>
</dbReference>
<dbReference type="NCBIfam" id="TIGR00045">
    <property type="entry name" value="glycerate kinase"/>
    <property type="match status" value="1"/>
</dbReference>
<keyword evidence="2 4" id="KW-0808">Transferase</keyword>
<dbReference type="InterPro" id="IPR018193">
    <property type="entry name" value="Glyc_kinase_flavodox-like_fold"/>
</dbReference>